<keyword evidence="1" id="KW-0812">Transmembrane</keyword>
<keyword evidence="1" id="KW-1133">Transmembrane helix</keyword>
<accession>A0A850QR37</accession>
<protein>
    <submittedName>
        <fullName evidence="2">AbgT family transporter</fullName>
    </submittedName>
</protein>
<proteinExistence type="predicted"/>
<feature type="transmembrane region" description="Helical" evidence="1">
    <location>
        <begin position="6"/>
        <end position="26"/>
    </location>
</feature>
<evidence type="ECO:0000313" key="3">
    <source>
        <dbReference type="Proteomes" id="UP000533429"/>
    </source>
</evidence>
<dbReference type="Pfam" id="PF03806">
    <property type="entry name" value="ABG_transport"/>
    <property type="match status" value="1"/>
</dbReference>
<dbReference type="PANTHER" id="PTHR30282">
    <property type="entry name" value="P-AMINOBENZOYL GLUTAMATE TRANSPORTER"/>
    <property type="match status" value="1"/>
</dbReference>
<evidence type="ECO:0000256" key="1">
    <source>
        <dbReference type="SAM" id="Phobius"/>
    </source>
</evidence>
<dbReference type="GO" id="GO:1902604">
    <property type="term" value="P:p-aminobenzoyl-glutamate transmembrane transport"/>
    <property type="evidence" value="ECO:0007669"/>
    <property type="project" value="InterPro"/>
</dbReference>
<comment type="caution">
    <text evidence="2">The sequence shown here is derived from an EMBL/GenBank/DDBJ whole genome shotgun (WGS) entry which is preliminary data.</text>
</comment>
<feature type="non-terminal residue" evidence="2">
    <location>
        <position position="1"/>
    </location>
</feature>
<gene>
    <name evidence="2" type="ORF">HWA77_18040</name>
</gene>
<reference evidence="2 3" key="1">
    <citation type="submission" date="2020-06" db="EMBL/GenBank/DDBJ databases">
        <title>Photobacterium damselae subsp. damselae comparative genomics.</title>
        <authorList>
            <person name="Osorio C.R."/>
        </authorList>
    </citation>
    <scope>NUCLEOTIDE SEQUENCE [LARGE SCALE GENOMIC DNA]</scope>
    <source>
        <strain evidence="2 3">TW250/03</strain>
    </source>
</reference>
<dbReference type="InterPro" id="IPR004697">
    <property type="entry name" value="AbgT"/>
</dbReference>
<keyword evidence="1" id="KW-0472">Membrane</keyword>
<dbReference type="EMBL" id="JABXOR010001134">
    <property type="protein sequence ID" value="NVP02117.1"/>
    <property type="molecule type" value="Genomic_DNA"/>
</dbReference>
<name>A0A850QR37_PHODD</name>
<dbReference type="GO" id="GO:0015558">
    <property type="term" value="F:secondary active p-aminobenzoyl-glutamate transmembrane transporter activity"/>
    <property type="evidence" value="ECO:0007669"/>
    <property type="project" value="InterPro"/>
</dbReference>
<dbReference type="PANTHER" id="PTHR30282:SF1">
    <property type="entry name" value="ABGT FAMILY TRANSPORTER"/>
    <property type="match status" value="1"/>
</dbReference>
<dbReference type="AlphaFoldDB" id="A0A850QR37"/>
<sequence>LASMMMPYSIAMLVGWTIFLLVYWAIGIPLGVQAPYTYTIQ</sequence>
<dbReference type="Proteomes" id="UP000533429">
    <property type="component" value="Unassembled WGS sequence"/>
</dbReference>
<evidence type="ECO:0000313" key="2">
    <source>
        <dbReference type="EMBL" id="NVP02117.1"/>
    </source>
</evidence>
<organism evidence="2 3">
    <name type="scientific">Photobacterium damselae subsp. damselae</name>
    <name type="common">Listonella damsela</name>
    <dbReference type="NCBI Taxonomy" id="85581"/>
    <lineage>
        <taxon>Bacteria</taxon>
        <taxon>Pseudomonadati</taxon>
        <taxon>Pseudomonadota</taxon>
        <taxon>Gammaproteobacteria</taxon>
        <taxon>Vibrionales</taxon>
        <taxon>Vibrionaceae</taxon>
        <taxon>Photobacterium</taxon>
    </lineage>
</organism>